<keyword evidence="2" id="KW-1185">Reference proteome</keyword>
<name>A0ABZ1PC18_9ACTN</name>
<dbReference type="SUPFAM" id="SSF48452">
    <property type="entry name" value="TPR-like"/>
    <property type="match status" value="1"/>
</dbReference>
<dbReference type="InterPro" id="IPR011990">
    <property type="entry name" value="TPR-like_helical_dom_sf"/>
</dbReference>
<dbReference type="EMBL" id="CP107941">
    <property type="protein sequence ID" value="WUI80738.1"/>
    <property type="molecule type" value="Genomic_DNA"/>
</dbReference>
<dbReference type="Gene3D" id="1.25.40.10">
    <property type="entry name" value="Tetratricopeptide repeat domain"/>
    <property type="match status" value="1"/>
</dbReference>
<protein>
    <submittedName>
        <fullName evidence="1">Tetratricopeptide repeat protein</fullName>
    </submittedName>
</protein>
<gene>
    <name evidence="1" type="ORF">OG375_22710</name>
</gene>
<dbReference type="Proteomes" id="UP001346877">
    <property type="component" value="Chromosome"/>
</dbReference>
<accession>A0ABZ1PC18</accession>
<sequence length="219" mass="23367">MTTVGLDARLVRAQERYEQAVFGGDAKPLDEAERDLAALDADVALTRGRILHARFIDTGSEDPAELPLFERAAGIYRELGDARGEGESLFWVGAVHQVIRQDQATAAPAFARARELATAAGDELTLSYVLRHLCFAEQAAGRVDAARQLLTESTRLRRKLSFTAGVAANLIGLADLAASDGDREAARELLDEAAGLAAGSGANGVGRWIEQARDRLGLA</sequence>
<evidence type="ECO:0000313" key="2">
    <source>
        <dbReference type="Proteomes" id="UP001346877"/>
    </source>
</evidence>
<organism evidence="1 2">
    <name type="scientific">Micromonospora zamorensis</name>
    <dbReference type="NCBI Taxonomy" id="709883"/>
    <lineage>
        <taxon>Bacteria</taxon>
        <taxon>Bacillati</taxon>
        <taxon>Actinomycetota</taxon>
        <taxon>Actinomycetes</taxon>
        <taxon>Micromonosporales</taxon>
        <taxon>Micromonosporaceae</taxon>
        <taxon>Micromonospora</taxon>
    </lineage>
</organism>
<evidence type="ECO:0000313" key="1">
    <source>
        <dbReference type="EMBL" id="WUI80738.1"/>
    </source>
</evidence>
<reference evidence="1 2" key="1">
    <citation type="submission" date="2022-10" db="EMBL/GenBank/DDBJ databases">
        <title>The complete genomes of actinobacterial strains from the NBC collection.</title>
        <authorList>
            <person name="Joergensen T.S."/>
            <person name="Alvarez Arevalo M."/>
            <person name="Sterndorff E.B."/>
            <person name="Faurdal D."/>
            <person name="Vuksanovic O."/>
            <person name="Mourched A.-S."/>
            <person name="Charusanti P."/>
            <person name="Shaw S."/>
            <person name="Blin K."/>
            <person name="Weber T."/>
        </authorList>
    </citation>
    <scope>NUCLEOTIDE SEQUENCE [LARGE SCALE GENOMIC DNA]</scope>
    <source>
        <strain evidence="1 2">NBC_00396</strain>
    </source>
</reference>
<dbReference type="RefSeq" id="WP_328367095.1">
    <property type="nucleotide sequence ID" value="NZ_CP107936.1"/>
</dbReference>
<proteinExistence type="predicted"/>